<dbReference type="GO" id="GO:0005783">
    <property type="term" value="C:endoplasmic reticulum"/>
    <property type="evidence" value="ECO:0007669"/>
    <property type="project" value="TreeGrafter"/>
</dbReference>
<evidence type="ECO:0000256" key="2">
    <source>
        <dbReference type="ARBA" id="ARBA00038188"/>
    </source>
</evidence>
<organism evidence="4 5">
    <name type="scientific">Ichthyophthirius multifiliis</name>
    <name type="common">White spot disease agent</name>
    <name type="synonym">Ich</name>
    <dbReference type="NCBI Taxonomy" id="5932"/>
    <lineage>
        <taxon>Eukaryota</taxon>
        <taxon>Sar</taxon>
        <taxon>Alveolata</taxon>
        <taxon>Ciliophora</taxon>
        <taxon>Intramacronucleata</taxon>
        <taxon>Oligohymenophorea</taxon>
        <taxon>Hymenostomatida</taxon>
        <taxon>Ophryoglenina</taxon>
        <taxon>Ichthyophthirius</taxon>
    </lineage>
</organism>
<protein>
    <submittedName>
        <fullName evidence="4">Methyltransferase, putative</fullName>
        <ecNumber evidence="4">2.1.1.41</ecNumber>
    </submittedName>
</protein>
<dbReference type="Gene3D" id="3.40.50.150">
    <property type="entry name" value="Vaccinia Virus protein VP39"/>
    <property type="match status" value="1"/>
</dbReference>
<gene>
    <name evidence="4" type="ORF">IMG5_084930</name>
</gene>
<dbReference type="eggNOG" id="ENOG502S7J0">
    <property type="taxonomic scope" value="Eukaryota"/>
</dbReference>
<dbReference type="InterPro" id="IPR025714">
    <property type="entry name" value="Methyltranfer_dom"/>
</dbReference>
<dbReference type="AlphaFoldDB" id="G0QQW4"/>
<sequence length="278" mass="32817">MWSLIYNTMCFIYPQTQWKSMNYGYATLKDDGVLIQNLKSEDEDERLCLQLYHYMATQQNKQQNLNGLNILEIGSGRGGGLEYISKYLNPLKCVGVDYSENQVAFCKNQYANNQKLEFFQGDSENLDQIQEFTHNNFDIVINVESSHCYGSFDNFVNQVCKLLKPQGIFCFTDFRTLNEAQNLQKYFENHNQLVIINIYTYILYNNKELVEYEDITVNVLQSLKLDEKRRTQLIENNVIFFLRPFFCKFSGLQGTRINQEFATRETIYVAYFLRRKNN</sequence>
<dbReference type="PANTHER" id="PTHR44068:SF1">
    <property type="entry name" value="HYPOTHETICAL LOC100005854"/>
    <property type="match status" value="1"/>
</dbReference>
<dbReference type="Pfam" id="PF13847">
    <property type="entry name" value="Methyltransf_31"/>
    <property type="match status" value="1"/>
</dbReference>
<feature type="domain" description="Methyltransferase" evidence="3">
    <location>
        <begin position="66"/>
        <end position="194"/>
    </location>
</feature>
<dbReference type="SUPFAM" id="SSF53335">
    <property type="entry name" value="S-adenosyl-L-methionine-dependent methyltransferases"/>
    <property type="match status" value="1"/>
</dbReference>
<proteinExistence type="inferred from homology"/>
<keyword evidence="5" id="KW-1185">Reference proteome</keyword>
<keyword evidence="4" id="KW-0489">Methyltransferase</keyword>
<name>G0QQW4_ICHMU</name>
<dbReference type="OrthoDB" id="506498at2759"/>
<dbReference type="InterPro" id="IPR050447">
    <property type="entry name" value="Erg6_SMT_methyltransf"/>
</dbReference>
<accession>G0QQW4</accession>
<dbReference type="InParanoid" id="G0QQW4"/>
<evidence type="ECO:0000313" key="4">
    <source>
        <dbReference type="EMBL" id="EGR32394.1"/>
    </source>
</evidence>
<dbReference type="GO" id="GO:0032259">
    <property type="term" value="P:methylation"/>
    <property type="evidence" value="ECO:0007669"/>
    <property type="project" value="UniProtKB-KW"/>
</dbReference>
<dbReference type="EC" id="2.1.1.41" evidence="4"/>
<dbReference type="EMBL" id="GL983687">
    <property type="protein sequence ID" value="EGR32394.1"/>
    <property type="molecule type" value="Genomic_DNA"/>
</dbReference>
<dbReference type="STRING" id="857967.G0QQW4"/>
<dbReference type="FunCoup" id="G0QQW4">
    <property type="interactions" value="10"/>
</dbReference>
<dbReference type="GO" id="GO:0016126">
    <property type="term" value="P:sterol biosynthetic process"/>
    <property type="evidence" value="ECO:0007669"/>
    <property type="project" value="TreeGrafter"/>
</dbReference>
<evidence type="ECO:0000313" key="5">
    <source>
        <dbReference type="Proteomes" id="UP000008983"/>
    </source>
</evidence>
<dbReference type="GO" id="GO:0003838">
    <property type="term" value="F:sterol 24-C-methyltransferase activity"/>
    <property type="evidence" value="ECO:0007669"/>
    <property type="project" value="UniProtKB-EC"/>
</dbReference>
<dbReference type="GeneID" id="14908560"/>
<evidence type="ECO:0000259" key="3">
    <source>
        <dbReference type="Pfam" id="PF13847"/>
    </source>
</evidence>
<dbReference type="OMA" id="IRTTYCA"/>
<comment type="similarity">
    <text evidence="2">Belongs to the class I-like SAM-binding methyltransferase superfamily. Erg6/SMT family.</text>
</comment>
<keyword evidence="1 4" id="KW-0808">Transferase</keyword>
<dbReference type="Proteomes" id="UP000008983">
    <property type="component" value="Unassembled WGS sequence"/>
</dbReference>
<reference evidence="4 5" key="1">
    <citation type="submission" date="2011-07" db="EMBL/GenBank/DDBJ databases">
        <authorList>
            <person name="Coyne R."/>
            <person name="Brami D."/>
            <person name="Johnson J."/>
            <person name="Hostetler J."/>
            <person name="Hannick L."/>
            <person name="Clark T."/>
            <person name="Cassidy-Hanley D."/>
            <person name="Inman J."/>
        </authorList>
    </citation>
    <scope>NUCLEOTIDE SEQUENCE [LARGE SCALE GENOMIC DNA]</scope>
    <source>
        <strain evidence="4 5">G5</strain>
    </source>
</reference>
<dbReference type="CDD" id="cd02440">
    <property type="entry name" value="AdoMet_MTases"/>
    <property type="match status" value="1"/>
</dbReference>
<dbReference type="InterPro" id="IPR029063">
    <property type="entry name" value="SAM-dependent_MTases_sf"/>
</dbReference>
<dbReference type="RefSeq" id="XP_004035880.1">
    <property type="nucleotide sequence ID" value="XM_004035832.1"/>
</dbReference>
<evidence type="ECO:0000256" key="1">
    <source>
        <dbReference type="ARBA" id="ARBA00022679"/>
    </source>
</evidence>
<dbReference type="PANTHER" id="PTHR44068">
    <property type="entry name" value="ZGC:194242"/>
    <property type="match status" value="1"/>
</dbReference>